<evidence type="ECO:0000256" key="2">
    <source>
        <dbReference type="SAM" id="Phobius"/>
    </source>
</evidence>
<dbReference type="EC" id="6.6.1.2" evidence="4"/>
<keyword evidence="2" id="KW-0472">Membrane</keyword>
<protein>
    <submittedName>
        <fullName evidence="4">Cobaltochelatase CobN</fullName>
        <ecNumber evidence="4">6.6.1.2</ecNumber>
    </submittedName>
</protein>
<dbReference type="GO" id="GO:0051116">
    <property type="term" value="F:cobaltochelatase activity"/>
    <property type="evidence" value="ECO:0007669"/>
    <property type="project" value="UniProtKB-EC"/>
</dbReference>
<dbReference type="PANTHER" id="PTHR44119">
    <property type="entry name" value="MAGNESIUM-CHELATASE SUBUNIT CHLH, CHLOROPLASTIC"/>
    <property type="match status" value="1"/>
</dbReference>
<feature type="domain" description="CobN/magnesium chelatase" evidence="3">
    <location>
        <begin position="194"/>
        <end position="1254"/>
    </location>
</feature>
<reference evidence="4 5" key="1">
    <citation type="submission" date="2020-08" db="EMBL/GenBank/DDBJ databases">
        <title>Genomic Encyclopedia of Type Strains, Phase IV (KMG-IV): sequencing the most valuable type-strain genomes for metagenomic binning, comparative biology and taxonomic classification.</title>
        <authorList>
            <person name="Goeker M."/>
        </authorList>
    </citation>
    <scope>NUCLEOTIDE SEQUENCE [LARGE SCALE GENOMIC DNA]</scope>
    <source>
        <strain evidence="4 5">DSM 12141</strain>
    </source>
</reference>
<evidence type="ECO:0000313" key="4">
    <source>
        <dbReference type="EMBL" id="MBB6082143.1"/>
    </source>
</evidence>
<dbReference type="EMBL" id="JACHIB010000001">
    <property type="protein sequence ID" value="MBB6082143.1"/>
    <property type="molecule type" value="Genomic_DNA"/>
</dbReference>
<name>A0A7W9WM59_CASDE</name>
<evidence type="ECO:0000256" key="1">
    <source>
        <dbReference type="SAM" id="MobiDB-lite"/>
    </source>
</evidence>
<feature type="region of interest" description="Disordered" evidence="1">
    <location>
        <begin position="1365"/>
        <end position="1385"/>
    </location>
</feature>
<feature type="region of interest" description="Disordered" evidence="1">
    <location>
        <begin position="1296"/>
        <end position="1332"/>
    </location>
</feature>
<sequence>MSRSVEMRRRPGRLSPWSWLPGLPGRLPGLLPGLSRRPGRLPGRLPWRLLGVLWLLGLGWLPGLAAGAAASGLAPAAPEAAGAGAATVLVLHDDFVSAEKFQRLRDFAGPQAVPLGHLDVDAAEPGLLCAAVRAAALVVLDVPRPGDRTRVTRRLGQACPSSAPDAAPRLTVGGGPPAGQGLAPPVAGALAALYAAGGADNFRRFFALARAVRDGGDPPAHLLAAPRRLPQTGFYHPRAPRVFERVEDYLAWQAARRDAPRPAAGRVAFLIHAGVVADLLTREVDELVERTEAAGLLPLVFWADAADPQGLAGILGPGRIDVLVNLTHLRDGAARRRDFRALDVPVIQTLRFRDGAAADWPAAASGVPSRTAAVFLAGPESWGVGDPLVLSASTAGVSDLLPAQADALIAKLRSLVALRRTPPADKKLALMFWNYPAGEKNLGASNLNVPRSIVSIQAALAAHGYDAGAPVDEARAIAAGQRMLGALYGSVAPEALLAEGLAGLYPLEDYERWLAGLPERRRTGLRALGDPARHRAVREIGGRRYFVIPCWRLGHLLVMPQMPRHADPWAHYHDTASVPDPLYLAAYLYLQRQYGAHALIHLGTHGTQEWLPGKDRGLAADDYPWLAVGSLPVFYPYIQDNVGEAIQARRRGRAVTISHQTPPFAPAGLYDELRDLHQLIHEYQQLDGGAVRERAAARIREAAAAAHLHEDLGWTMPRAEQDFEGFLRALHDHLHELARTAMPLGLHVFGQPAEPAHRVSTVMQQLGAPLLAALGMDRGEAFAADPAVLPGNPAYQAVRRMLSSGAVSPGLAAAPLPAAAAALAARARELDRRLRDTGENEALLAGLAGRFVEPGAGGDPIRNPDAVGGRNLYAFEADKIPARAAYDSAATAYAQLIEAFRAAHGGAWPRKIAFSLWASEAVRHLGVTEAQVLHALGLRPVWDEGGRVTALEIIPAAELGRPRVDVVVQVTGVYRDQFDAFMRLLDDALARLAALDEPGNPVAGHSRGIEAALAARGLPPETAARVARQRIFGSAPGSYGTGVPDLARRSAEWDGDAALGRQFLDSSRHAYGQGAWGEAPAGVNPLAEQLRGVQAAVMSRSSNLHGVLSTDHPFEFLGGLSAAVRHLDGQAPQLLVSDLRAGGARTTGLAGFLADELRTRYLNPQWIAAMRREGYAGTLEVLKAASNLFGWQAADASTVRDDQWQALFDTYVADARGLGTPAWFERDNPAAQAQILERMAEAIRKGYWDAGEATRRELARRWLELERRFGTHAGAEPTRRYVAALAQGYGLNASPAPQAGAAGTPEAPADAPRQPVRGPVLEPAALPAPAPEPPDRRLRVLAAMLCLVCGGALWQAAQGRRARRTAAGPADLSSPRSIHPAEGMP</sequence>
<keyword evidence="4" id="KW-0436">Ligase</keyword>
<feature type="transmembrane region" description="Helical" evidence="2">
    <location>
        <begin position="45"/>
        <end position="65"/>
    </location>
</feature>
<dbReference type="PANTHER" id="PTHR44119:SF4">
    <property type="entry name" value="AEROBIC COBALTOCHELATASE SUBUNIT COBN"/>
    <property type="match status" value="1"/>
</dbReference>
<dbReference type="NCBIfam" id="NF004644">
    <property type="entry name" value="PRK05989.2-2"/>
    <property type="match status" value="1"/>
</dbReference>
<dbReference type="Proteomes" id="UP000541136">
    <property type="component" value="Unassembled WGS sequence"/>
</dbReference>
<dbReference type="CDD" id="cd10150">
    <property type="entry name" value="CobN_like"/>
    <property type="match status" value="1"/>
</dbReference>
<keyword evidence="2" id="KW-1133">Transmembrane helix</keyword>
<proteinExistence type="predicted"/>
<dbReference type="InterPro" id="IPR003672">
    <property type="entry name" value="CobN/Mg_chltase"/>
</dbReference>
<gene>
    <name evidence="4" type="ORF">HNR28_000161</name>
</gene>
<dbReference type="Pfam" id="PF02514">
    <property type="entry name" value="CobN-Mg_chel"/>
    <property type="match status" value="1"/>
</dbReference>
<dbReference type="RefSeq" id="WP_244978142.1">
    <property type="nucleotide sequence ID" value="NZ_JACHIB010000001.1"/>
</dbReference>
<evidence type="ECO:0000259" key="3">
    <source>
        <dbReference type="Pfam" id="PF02514"/>
    </source>
</evidence>
<comment type="caution">
    <text evidence="4">The sequence shown here is derived from an EMBL/GenBank/DDBJ whole genome shotgun (WGS) entry which is preliminary data.</text>
</comment>
<keyword evidence="2" id="KW-0812">Transmembrane</keyword>
<accession>A0A7W9WM59</accession>
<organism evidence="4 5">
    <name type="scientific">Castellaniella defragrans</name>
    <name type="common">Alcaligenes defragrans</name>
    <dbReference type="NCBI Taxonomy" id="75697"/>
    <lineage>
        <taxon>Bacteria</taxon>
        <taxon>Pseudomonadati</taxon>
        <taxon>Pseudomonadota</taxon>
        <taxon>Betaproteobacteria</taxon>
        <taxon>Burkholderiales</taxon>
        <taxon>Alcaligenaceae</taxon>
        <taxon>Castellaniella</taxon>
    </lineage>
</organism>
<evidence type="ECO:0000313" key="5">
    <source>
        <dbReference type="Proteomes" id="UP000541136"/>
    </source>
</evidence>